<dbReference type="PROSITE" id="PS50977">
    <property type="entry name" value="HTH_TETR_2"/>
    <property type="match status" value="1"/>
</dbReference>
<sequence>MTAELKERIVDVAIEEFTLMGLKFTMNDIARQLGISKKTIYTIFDSKKDVLEGIADRYSADFRRMQEDIEADRSLNNKQKFERILLALPAKYYNIGLNRIYELSDKYPKQYKYLMAAVNMGWQIAEKYLRDGIRCGEFKEVSVPVFMSMVRGTVERFMQSSVLYDNGMTYEQGKQEMVRILMKGIEANE</sequence>
<dbReference type="InterPro" id="IPR036271">
    <property type="entry name" value="Tet_transcr_reg_TetR-rel_C_sf"/>
</dbReference>
<dbReference type="SUPFAM" id="SSF48498">
    <property type="entry name" value="Tetracyclin repressor-like, C-terminal domain"/>
    <property type="match status" value="1"/>
</dbReference>
<proteinExistence type="predicted"/>
<dbReference type="PRINTS" id="PR00455">
    <property type="entry name" value="HTHTETR"/>
</dbReference>
<dbReference type="RefSeq" id="WP_154553702.1">
    <property type="nucleotide sequence ID" value="NZ_JAQXUZ010000005.1"/>
</dbReference>
<dbReference type="GO" id="GO:0003677">
    <property type="term" value="F:DNA binding"/>
    <property type="evidence" value="ECO:0007669"/>
    <property type="project" value="UniProtKB-UniRule"/>
</dbReference>
<evidence type="ECO:0000259" key="3">
    <source>
        <dbReference type="PROSITE" id="PS50977"/>
    </source>
</evidence>
<evidence type="ECO:0000313" key="4">
    <source>
        <dbReference type="EMBL" id="MST70137.1"/>
    </source>
</evidence>
<comment type="caution">
    <text evidence="4">The sequence shown here is derived from an EMBL/GenBank/DDBJ whole genome shotgun (WGS) entry which is preliminary data.</text>
</comment>
<keyword evidence="5" id="KW-1185">Reference proteome</keyword>
<dbReference type="Gene3D" id="1.10.10.60">
    <property type="entry name" value="Homeodomain-like"/>
    <property type="match status" value="1"/>
</dbReference>
<feature type="DNA-binding region" description="H-T-H motif" evidence="2">
    <location>
        <begin position="25"/>
        <end position="44"/>
    </location>
</feature>
<evidence type="ECO:0000256" key="2">
    <source>
        <dbReference type="PROSITE-ProRule" id="PRU00335"/>
    </source>
</evidence>
<dbReference type="Gene3D" id="1.10.357.10">
    <property type="entry name" value="Tetracycline Repressor, domain 2"/>
    <property type="match status" value="1"/>
</dbReference>
<organism evidence="4 5">
    <name type="scientific">Mogibacterium kristiansenii</name>
    <dbReference type="NCBI Taxonomy" id="2606708"/>
    <lineage>
        <taxon>Bacteria</taxon>
        <taxon>Bacillati</taxon>
        <taxon>Bacillota</taxon>
        <taxon>Clostridia</taxon>
        <taxon>Peptostreptococcales</taxon>
        <taxon>Anaerovoracaceae</taxon>
        <taxon>Mogibacterium</taxon>
    </lineage>
</organism>
<dbReference type="AlphaFoldDB" id="A0A6N7X3C6"/>
<evidence type="ECO:0000313" key="5">
    <source>
        <dbReference type="Proteomes" id="UP000469424"/>
    </source>
</evidence>
<gene>
    <name evidence="4" type="ORF">FYJ65_02085</name>
</gene>
<evidence type="ECO:0000256" key="1">
    <source>
        <dbReference type="ARBA" id="ARBA00023125"/>
    </source>
</evidence>
<dbReference type="InterPro" id="IPR050624">
    <property type="entry name" value="HTH-type_Tx_Regulator"/>
</dbReference>
<name>A0A6N7X3C6_9FIRM</name>
<dbReference type="InterPro" id="IPR001647">
    <property type="entry name" value="HTH_TetR"/>
</dbReference>
<dbReference type="InterPro" id="IPR009057">
    <property type="entry name" value="Homeodomain-like_sf"/>
</dbReference>
<dbReference type="PANTHER" id="PTHR43479">
    <property type="entry name" value="ACREF/ENVCD OPERON REPRESSOR-RELATED"/>
    <property type="match status" value="1"/>
</dbReference>
<protein>
    <submittedName>
        <fullName evidence="4">TetR/AcrR family transcriptional regulator</fullName>
    </submittedName>
</protein>
<feature type="domain" description="HTH tetR-type" evidence="3">
    <location>
        <begin position="3"/>
        <end position="62"/>
    </location>
</feature>
<dbReference type="Pfam" id="PF00440">
    <property type="entry name" value="TetR_N"/>
    <property type="match status" value="1"/>
</dbReference>
<dbReference type="PANTHER" id="PTHR43479:SF11">
    <property type="entry name" value="ACREF_ENVCD OPERON REPRESSOR-RELATED"/>
    <property type="match status" value="1"/>
</dbReference>
<accession>A0A6N7X3C6</accession>
<reference evidence="4 5" key="1">
    <citation type="submission" date="2019-08" db="EMBL/GenBank/DDBJ databases">
        <title>In-depth cultivation of the pig gut microbiome towards novel bacterial diversity and tailored functional studies.</title>
        <authorList>
            <person name="Wylensek D."/>
            <person name="Hitch T.C.A."/>
            <person name="Clavel T."/>
        </authorList>
    </citation>
    <scope>NUCLEOTIDE SEQUENCE [LARGE SCALE GENOMIC DNA]</scope>
    <source>
        <strain evidence="4 5">WCA-MUC-591-APC-4B</strain>
    </source>
</reference>
<keyword evidence="1 2" id="KW-0238">DNA-binding</keyword>
<dbReference type="Proteomes" id="UP000469424">
    <property type="component" value="Unassembled WGS sequence"/>
</dbReference>
<dbReference type="SUPFAM" id="SSF46689">
    <property type="entry name" value="Homeodomain-like"/>
    <property type="match status" value="1"/>
</dbReference>
<dbReference type="EMBL" id="VUNA01000003">
    <property type="protein sequence ID" value="MST70137.1"/>
    <property type="molecule type" value="Genomic_DNA"/>
</dbReference>